<evidence type="ECO:0000313" key="1">
    <source>
        <dbReference type="EMBL" id="KAI4861275.1"/>
    </source>
</evidence>
<protein>
    <submittedName>
        <fullName evidence="1">Uncharacterized protein</fullName>
    </submittedName>
</protein>
<reference evidence="1 2" key="1">
    <citation type="journal article" date="2022" name="New Phytol.">
        <title>Ecological generalism drives hyperdiversity of secondary metabolite gene clusters in xylarialean endophytes.</title>
        <authorList>
            <person name="Franco M.E.E."/>
            <person name="Wisecaver J.H."/>
            <person name="Arnold A.E."/>
            <person name="Ju Y.M."/>
            <person name="Slot J.C."/>
            <person name="Ahrendt S."/>
            <person name="Moore L.P."/>
            <person name="Eastman K.E."/>
            <person name="Scott K."/>
            <person name="Konkel Z."/>
            <person name="Mondo S.J."/>
            <person name="Kuo A."/>
            <person name="Hayes R.D."/>
            <person name="Haridas S."/>
            <person name="Andreopoulos B."/>
            <person name="Riley R."/>
            <person name="LaButti K."/>
            <person name="Pangilinan J."/>
            <person name="Lipzen A."/>
            <person name="Amirebrahimi M."/>
            <person name="Yan J."/>
            <person name="Adam C."/>
            <person name="Keymanesh K."/>
            <person name="Ng V."/>
            <person name="Louie K."/>
            <person name="Northen T."/>
            <person name="Drula E."/>
            <person name="Henrissat B."/>
            <person name="Hsieh H.M."/>
            <person name="Youens-Clark K."/>
            <person name="Lutzoni F."/>
            <person name="Miadlikowska J."/>
            <person name="Eastwood D.C."/>
            <person name="Hamelin R.C."/>
            <person name="Grigoriev I.V."/>
            <person name="U'Ren J.M."/>
        </authorList>
    </citation>
    <scope>NUCLEOTIDE SEQUENCE [LARGE SCALE GENOMIC DNA]</scope>
    <source>
        <strain evidence="1 2">CBS 119005</strain>
    </source>
</reference>
<accession>A0ACB9YR78</accession>
<evidence type="ECO:0000313" key="2">
    <source>
        <dbReference type="Proteomes" id="UP001497700"/>
    </source>
</evidence>
<keyword evidence="2" id="KW-1185">Reference proteome</keyword>
<dbReference type="Proteomes" id="UP001497700">
    <property type="component" value="Unassembled WGS sequence"/>
</dbReference>
<name>A0ACB9YR78_9PEZI</name>
<gene>
    <name evidence="1" type="ORF">F4820DRAFT_73541</name>
</gene>
<dbReference type="EMBL" id="MU393557">
    <property type="protein sequence ID" value="KAI4861275.1"/>
    <property type="molecule type" value="Genomic_DNA"/>
</dbReference>
<organism evidence="1 2">
    <name type="scientific">Hypoxylon rubiginosum</name>
    <dbReference type="NCBI Taxonomy" id="110542"/>
    <lineage>
        <taxon>Eukaryota</taxon>
        <taxon>Fungi</taxon>
        <taxon>Dikarya</taxon>
        <taxon>Ascomycota</taxon>
        <taxon>Pezizomycotina</taxon>
        <taxon>Sordariomycetes</taxon>
        <taxon>Xylariomycetidae</taxon>
        <taxon>Xylariales</taxon>
        <taxon>Hypoxylaceae</taxon>
        <taxon>Hypoxylon</taxon>
    </lineage>
</organism>
<proteinExistence type="predicted"/>
<comment type="caution">
    <text evidence="1">The sequence shown here is derived from an EMBL/GenBank/DDBJ whole genome shotgun (WGS) entry which is preliminary data.</text>
</comment>
<sequence>MEPLAALGVAAAAVQFFEFSKNLLRDVKALRDAQHGHSVQSVFEAAKELSDLKDAFQYQPGLNFIEVHEVSEQQKALDELFSQCALVAVELIGFLENLRLKSRESKLAGLQRVLKAKGIIAKIQSFEGQINAYQSQLTLRLLAYMNAKFDASSFHHDVKLTQLHDDQSKVMEVLALAQERIINVSVDNSDRVLAAVLKLTDGGTMTIIKGKSSTIDPRGQSLNKLHRLTLRSDPSETQQVAFLTDFGATITWPVLGRLKFRHIRDRCDTVKERHGRTLEWLFEASDVDLPWSHFPRWLKSDGICYWINGKPGSGKTTLMKFISQDYRTEPLALSWANQVRDDLPQSRNRVLLASFFFWNLGPFSLQKSQSGLLRALLHDILEQEPTLIPTVVPELCFDVIGSRPLGEIGEPTLPELQRWFKRLLRAACPTMRFCFIIDGVDEYTGNLEELIGVLLGQPNHFVKFIVSSRPTIPCTDAFSKYPNLRLQDLTQEDIRDYAKDAFNKRSNNAELEDLSAVIEDVTERSSGVFLWVVLVTRSLLKGIENGDNTAELLARLRELPTDLAELYGQILSAIPPNYRSQAANLFRIMVQSIEYEVCRGRPYPVSTLRMSFAEEPHDAAISARIEAMSASEVLKRCASIDRRIRSRCCGLLEVNSRLATSIDSALGRELHPPKRIPYVEFIHRSVVEFFTDTQQLERLSHGDTYVVNEPRASLFCSHIHILKRCFASTSLNHASFTPSADDNVFLPIAMVVLMVALVDALDAENLGYPLQPELLNELDRAMSYHWYSKPPATSSGPQGHWVRMLIYAVIPSEWGISVGAVGSSFDALGFQGIALLLPLPSYIGAWLEAQSFSTRSASEICTELLHAWALTKFKLAINPSKKGERAKIRGHSIWKMSRHTLLLPPWTASNTRLVQLLLEAGADPNRRIGEYPSAFHIFLSLTMMYLVYEDASATQVLRLLELFVSHGVTAYQVFPSNRLLENPEFSSGCVLSDLSRAGDAGDWNNLRLVKFVEDYYKGLAKGGEKVVILEGMQSILLANTPDNGHDQTETPTSSVEGRCWLRNLVNRCYGTRKGN</sequence>